<organism evidence="1 2">
    <name type="scientific">Pseudoalteromonas agarivorans DSM 14585</name>
    <dbReference type="NCBI Taxonomy" id="1312369"/>
    <lineage>
        <taxon>Bacteria</taxon>
        <taxon>Pseudomonadati</taxon>
        <taxon>Pseudomonadota</taxon>
        <taxon>Gammaproteobacteria</taxon>
        <taxon>Alteromonadales</taxon>
        <taxon>Pseudoalteromonadaceae</taxon>
        <taxon>Pseudoalteromonas</taxon>
    </lineage>
</organism>
<sequence length="103" mass="12232">MKVKAFRKHTEEFKRKVVQESLDSHGTVKMTANKYGIHPDMLSSWRSKMTSRKELKPLKNHGPEKSYKDLERQVRNLEKQLEDVQLENDVLKKARAYFESLKE</sequence>
<reference evidence="1" key="1">
    <citation type="submission" date="2015-03" db="EMBL/GenBank/DDBJ databases">
        <authorList>
            <person name="Xie B.-B."/>
            <person name="Rong J.-C."/>
            <person name="Qin Q.-L."/>
            <person name="Zhang Y.-Z."/>
        </authorList>
    </citation>
    <scope>NUCLEOTIDE SEQUENCE</scope>
    <source>
        <strain evidence="1">DSM 14585</strain>
    </source>
</reference>
<gene>
    <name evidence="1" type="ORF">PAGA_a0534</name>
</gene>
<dbReference type="Proteomes" id="UP000217277">
    <property type="component" value="Chromosome I"/>
</dbReference>
<keyword evidence="2" id="KW-1185">Reference proteome</keyword>
<proteinExistence type="predicted"/>
<name>A0ACA8DSV1_9GAMM</name>
<dbReference type="EMBL" id="CP011011">
    <property type="protein sequence ID" value="ATC81084.1"/>
    <property type="molecule type" value="Genomic_DNA"/>
</dbReference>
<evidence type="ECO:0000313" key="1">
    <source>
        <dbReference type="EMBL" id="ATC81084.1"/>
    </source>
</evidence>
<evidence type="ECO:0000313" key="2">
    <source>
        <dbReference type="Proteomes" id="UP000217277"/>
    </source>
</evidence>
<protein>
    <submittedName>
        <fullName evidence="1">Uncharacterized protein</fullName>
    </submittedName>
</protein>
<accession>A0ACA8DSV1</accession>